<proteinExistence type="predicted"/>
<dbReference type="EMBL" id="QRZM01000008">
    <property type="protein sequence ID" value="RGV74126.1"/>
    <property type="molecule type" value="Genomic_DNA"/>
</dbReference>
<evidence type="ECO:0000313" key="3">
    <source>
        <dbReference type="Proteomes" id="UP000283975"/>
    </source>
</evidence>
<evidence type="ECO:0000313" key="2">
    <source>
        <dbReference type="EMBL" id="RHC54536.1"/>
    </source>
</evidence>
<dbReference type="EMBL" id="QSHZ01000021">
    <property type="protein sequence ID" value="RHC54536.1"/>
    <property type="molecule type" value="Genomic_DNA"/>
</dbReference>
<gene>
    <name evidence="2" type="ORF">DW839_19120</name>
    <name evidence="1" type="ORF">DWW02_19245</name>
</gene>
<accession>A0A414ASQ6</accession>
<dbReference type="CDD" id="cd09911">
    <property type="entry name" value="Lin0431_like"/>
    <property type="match status" value="1"/>
</dbReference>
<evidence type="ECO:0000313" key="4">
    <source>
        <dbReference type="Proteomes" id="UP000284543"/>
    </source>
</evidence>
<dbReference type="Gene3D" id="2.60.320.10">
    <property type="entry name" value="N-utilization substance G protein NusG, insert domain"/>
    <property type="match status" value="1"/>
</dbReference>
<dbReference type="KEGG" id="cbol:CGC65_10610"/>
<evidence type="ECO:0000313" key="1">
    <source>
        <dbReference type="EMBL" id="RGV74126.1"/>
    </source>
</evidence>
<dbReference type="Proteomes" id="UP000283975">
    <property type="component" value="Unassembled WGS sequence"/>
</dbReference>
<comment type="caution">
    <text evidence="2">The sequence shown here is derived from an EMBL/GenBank/DDBJ whole genome shotgun (WGS) entry which is preliminary data.</text>
</comment>
<protein>
    <submittedName>
        <fullName evidence="2">NusG domain II-containing protein</fullName>
    </submittedName>
</protein>
<organism evidence="2 3">
    <name type="scientific">Enterocloster bolteae</name>
    <dbReference type="NCBI Taxonomy" id="208479"/>
    <lineage>
        <taxon>Bacteria</taxon>
        <taxon>Bacillati</taxon>
        <taxon>Bacillota</taxon>
        <taxon>Clostridia</taxon>
        <taxon>Lachnospirales</taxon>
        <taxon>Lachnospiraceae</taxon>
        <taxon>Enterocloster</taxon>
    </lineage>
</organism>
<name>A0A414ASQ6_9FIRM</name>
<dbReference type="Proteomes" id="UP000284543">
    <property type="component" value="Unassembled WGS sequence"/>
</dbReference>
<dbReference type="InterPro" id="IPR038690">
    <property type="entry name" value="NusG_2_sf"/>
</dbReference>
<reference evidence="3 4" key="1">
    <citation type="submission" date="2018-08" db="EMBL/GenBank/DDBJ databases">
        <title>A genome reference for cultivated species of the human gut microbiota.</title>
        <authorList>
            <person name="Zou Y."/>
            <person name="Xue W."/>
            <person name="Luo G."/>
        </authorList>
    </citation>
    <scope>NUCLEOTIDE SEQUENCE [LARGE SCALE GENOMIC DNA]</scope>
    <source>
        <strain evidence="1 4">AF14-18</strain>
        <strain evidence="2 3">AM35-14</strain>
    </source>
</reference>
<dbReference type="Pfam" id="PF07009">
    <property type="entry name" value="NusG_II"/>
    <property type="match status" value="1"/>
</dbReference>
<dbReference type="RefSeq" id="WP_002569406.1">
    <property type="nucleotide sequence ID" value="NZ_CABKUK010000008.1"/>
</dbReference>
<dbReference type="AlphaFoldDB" id="A0A414ASQ6"/>
<sequence length="116" mass="12327">MNILQKRDVILAAAILLLAAAAFGISHYIRRTPAAIAQVSVDGTVVETLDLSKDTEITVTSSNGGTNHLIVKDGEIWCSEASCPDKVCVHQGKKHLNSDTIVCLPNQMIVTITGGE</sequence>